<dbReference type="SUPFAM" id="SSF53098">
    <property type="entry name" value="Ribonuclease H-like"/>
    <property type="match status" value="1"/>
</dbReference>
<evidence type="ECO:0000313" key="3">
    <source>
        <dbReference type="Proteomes" id="UP000826656"/>
    </source>
</evidence>
<dbReference type="EMBL" id="JAIVGD010000018">
    <property type="protein sequence ID" value="KAH0754700.1"/>
    <property type="molecule type" value="Genomic_DNA"/>
</dbReference>
<protein>
    <recommendedName>
        <fullName evidence="1">RNase H type-1 domain-containing protein</fullName>
    </recommendedName>
</protein>
<dbReference type="Gene3D" id="3.30.420.10">
    <property type="entry name" value="Ribonuclease H-like superfamily/Ribonuclease H"/>
    <property type="match status" value="1"/>
</dbReference>
<accession>A0ABQ7US91</accession>
<proteinExistence type="predicted"/>
<dbReference type="InterPro" id="IPR053151">
    <property type="entry name" value="RNase_H-like"/>
</dbReference>
<sequence length="98" mass="10711">MVQDFFSDRASRGNPGSSAAAFYVRNYEGDLVGAKGVKLAESTSLVAEAMSIKEGLQYCWENNYLNIILESDSLAMVQILNDIWGDSLECDSGGQLHQ</sequence>
<gene>
    <name evidence="2" type="ORF">KY290_024970</name>
</gene>
<dbReference type="Proteomes" id="UP000826656">
    <property type="component" value="Unassembled WGS sequence"/>
</dbReference>
<dbReference type="Pfam" id="PF13456">
    <property type="entry name" value="RVT_3"/>
    <property type="match status" value="1"/>
</dbReference>
<dbReference type="InterPro" id="IPR002156">
    <property type="entry name" value="RNaseH_domain"/>
</dbReference>
<organism evidence="2 3">
    <name type="scientific">Solanum tuberosum</name>
    <name type="common">Potato</name>
    <dbReference type="NCBI Taxonomy" id="4113"/>
    <lineage>
        <taxon>Eukaryota</taxon>
        <taxon>Viridiplantae</taxon>
        <taxon>Streptophyta</taxon>
        <taxon>Embryophyta</taxon>
        <taxon>Tracheophyta</taxon>
        <taxon>Spermatophyta</taxon>
        <taxon>Magnoliopsida</taxon>
        <taxon>eudicotyledons</taxon>
        <taxon>Gunneridae</taxon>
        <taxon>Pentapetalae</taxon>
        <taxon>asterids</taxon>
        <taxon>lamiids</taxon>
        <taxon>Solanales</taxon>
        <taxon>Solanaceae</taxon>
        <taxon>Solanoideae</taxon>
        <taxon>Solaneae</taxon>
        <taxon>Solanum</taxon>
    </lineage>
</organism>
<feature type="domain" description="RNase H type-1" evidence="1">
    <location>
        <begin position="1"/>
        <end position="98"/>
    </location>
</feature>
<dbReference type="CDD" id="cd06222">
    <property type="entry name" value="RNase_H_like"/>
    <property type="match status" value="1"/>
</dbReference>
<name>A0ABQ7US91_SOLTU</name>
<dbReference type="InterPro" id="IPR012337">
    <property type="entry name" value="RNaseH-like_sf"/>
</dbReference>
<reference evidence="2 3" key="1">
    <citation type="journal article" date="2021" name="bioRxiv">
        <title>Chromosome-scale and haplotype-resolved genome assembly of a tetraploid potato cultivar.</title>
        <authorList>
            <person name="Sun H."/>
            <person name="Jiao W.-B."/>
            <person name="Krause K."/>
            <person name="Campoy J.A."/>
            <person name="Goel M."/>
            <person name="Folz-Donahue K."/>
            <person name="Kukat C."/>
            <person name="Huettel B."/>
            <person name="Schneeberger K."/>
        </authorList>
    </citation>
    <scope>NUCLEOTIDE SEQUENCE [LARGE SCALE GENOMIC DNA]</scope>
    <source>
        <strain evidence="2">SolTubOtavaFocal</strain>
        <tissue evidence="2">Leaves</tissue>
    </source>
</reference>
<dbReference type="InterPro" id="IPR044730">
    <property type="entry name" value="RNase_H-like_dom_plant"/>
</dbReference>
<evidence type="ECO:0000313" key="2">
    <source>
        <dbReference type="EMBL" id="KAH0754700.1"/>
    </source>
</evidence>
<dbReference type="PANTHER" id="PTHR47723:SF24">
    <property type="entry name" value="RNASE H TYPE-1 DOMAIN-CONTAINING PROTEIN"/>
    <property type="match status" value="1"/>
</dbReference>
<keyword evidence="3" id="KW-1185">Reference proteome</keyword>
<dbReference type="PROSITE" id="PS50879">
    <property type="entry name" value="RNASE_H_1"/>
    <property type="match status" value="1"/>
</dbReference>
<comment type="caution">
    <text evidence="2">The sequence shown here is derived from an EMBL/GenBank/DDBJ whole genome shotgun (WGS) entry which is preliminary data.</text>
</comment>
<evidence type="ECO:0000259" key="1">
    <source>
        <dbReference type="PROSITE" id="PS50879"/>
    </source>
</evidence>
<dbReference type="PANTHER" id="PTHR47723">
    <property type="entry name" value="OS05G0353850 PROTEIN"/>
    <property type="match status" value="1"/>
</dbReference>
<dbReference type="InterPro" id="IPR036397">
    <property type="entry name" value="RNaseH_sf"/>
</dbReference>